<sequence>MLNRLLRLPLALALGSLVLGCGDAVEPGVARELAQYRARTISDLRYDAHFDIPAEKDSAVTGVVDIAFTLSEARKPLVLDFRAPADHVEEVRLDGASIEPRFVQDHIVLPPRLLETGKHVVSVRFRSTDAALNRNADFLYALFVPDRASTAFPVFEQPDLKATLALTLTVPAAWKAVSNGPLVSRDSSDASRQVLRFAETEPISTYLMTFAAGVLQEETAERDGRRFTMYHRETDSARVRRNAAAVFDLHAAALAWLEEYTGIPYPFAKFDFFAVPAFQFGGMEHPGAVWYRAGSLFLDESAGRTQELGRASLIAHETAHMWFGDLVTMEWFNDVWMKEVFANFMAAKIVGPSFPDVDQRLRFFQAHHPAAYGVDRTQGANPIRQPLENLREAGSLYGAIIYQKAPIVMQQLETMVGDTTFRDALRIYLDRHRFGNATWPDLVSVLDSLSPMDVTTWSRVWVEEPGRPTLTAWVEDGTLHITQNDTWPDRRLRWPQQLSYALITDEKVALLRGNFAGDILTLRLPEPIQSPRILLGGADGVAYGRFALDSASRRALLDRVHTLPEALHRAVAWQTLQEELIAGVLEPAALLDATLVAIDTEREELVASQVLGLLRFTYWSFLDDSLRQRVAPEVERRLWRALERAPTPGRKGAFFSTIASATLTPDGVARLEEIWRTRKPPAGLPLSEQQYTALAEALALRGLPNAEQILDEEASRITNADRRARLAFVRPALNADPAVRTAFFETLKVVENRRQESWVLDAVGHLNHPLRAEASLPLLRPSLDLVLEIQQTGDIFFPLRWMNAVLDGHRSAAAADTLRRFLEEHPGYPPRLRGKMLQAGDLLLRRGRDATVR</sequence>
<dbReference type="CDD" id="cd09602">
    <property type="entry name" value="M1_APN"/>
    <property type="match status" value="1"/>
</dbReference>
<dbReference type="InterPro" id="IPR050344">
    <property type="entry name" value="Peptidase_M1_aminopeptidases"/>
</dbReference>
<dbReference type="Gene3D" id="1.10.390.10">
    <property type="entry name" value="Neutral Protease Domain 2"/>
    <property type="match status" value="1"/>
</dbReference>
<evidence type="ECO:0000256" key="11">
    <source>
        <dbReference type="ARBA" id="ARBA00023049"/>
    </source>
</evidence>
<dbReference type="GO" id="GO:0016285">
    <property type="term" value="F:alanyl aminopeptidase activity"/>
    <property type="evidence" value="ECO:0007669"/>
    <property type="project" value="UniProtKB-EC"/>
</dbReference>
<dbReference type="PANTHER" id="PTHR11533">
    <property type="entry name" value="PROTEASE M1 ZINC METALLOPROTEASE"/>
    <property type="match status" value="1"/>
</dbReference>
<keyword evidence="8" id="KW-0479">Metal-binding</keyword>
<comment type="cofactor">
    <cofactor evidence="2">
        <name>Zn(2+)</name>
        <dbReference type="ChEBI" id="CHEBI:29105"/>
    </cofactor>
</comment>
<protein>
    <recommendedName>
        <fullName evidence="5">Aminopeptidase N</fullName>
        <ecNumber evidence="4">3.4.11.2</ecNumber>
    </recommendedName>
</protein>
<evidence type="ECO:0000259" key="12">
    <source>
        <dbReference type="Pfam" id="PF01433"/>
    </source>
</evidence>
<evidence type="ECO:0000256" key="3">
    <source>
        <dbReference type="ARBA" id="ARBA00010136"/>
    </source>
</evidence>
<name>A0AA49Q8Z2_9BACT</name>
<dbReference type="GO" id="GO:0016020">
    <property type="term" value="C:membrane"/>
    <property type="evidence" value="ECO:0007669"/>
    <property type="project" value="TreeGrafter"/>
</dbReference>
<keyword evidence="9" id="KW-0378">Hydrolase</keyword>
<dbReference type="InterPro" id="IPR042097">
    <property type="entry name" value="Aminopeptidase_N-like_N_sf"/>
</dbReference>
<keyword evidence="16" id="KW-1185">Reference proteome</keyword>
<dbReference type="Proteomes" id="UP001229955">
    <property type="component" value="Chromosome"/>
</dbReference>
<evidence type="ECO:0000256" key="5">
    <source>
        <dbReference type="ARBA" id="ARBA00015611"/>
    </source>
</evidence>
<dbReference type="PANTHER" id="PTHR11533:SF174">
    <property type="entry name" value="PUROMYCIN-SENSITIVE AMINOPEPTIDASE-RELATED"/>
    <property type="match status" value="1"/>
</dbReference>
<dbReference type="GO" id="GO:0070006">
    <property type="term" value="F:metalloaminopeptidase activity"/>
    <property type="evidence" value="ECO:0007669"/>
    <property type="project" value="TreeGrafter"/>
</dbReference>
<dbReference type="SUPFAM" id="SSF55486">
    <property type="entry name" value="Metalloproteases ('zincins'), catalytic domain"/>
    <property type="match status" value="1"/>
</dbReference>
<dbReference type="PROSITE" id="PS51257">
    <property type="entry name" value="PROKAR_LIPOPROTEIN"/>
    <property type="match status" value="1"/>
</dbReference>
<dbReference type="GO" id="GO:0042277">
    <property type="term" value="F:peptide binding"/>
    <property type="evidence" value="ECO:0007669"/>
    <property type="project" value="TreeGrafter"/>
</dbReference>
<evidence type="ECO:0000256" key="7">
    <source>
        <dbReference type="ARBA" id="ARBA00022670"/>
    </source>
</evidence>
<organism evidence="15 16">
    <name type="scientific">Pseudogemmatithrix spongiicola</name>
    <dbReference type="NCBI Taxonomy" id="3062599"/>
    <lineage>
        <taxon>Bacteria</taxon>
        <taxon>Pseudomonadati</taxon>
        <taxon>Gemmatimonadota</taxon>
        <taxon>Gemmatimonadia</taxon>
        <taxon>Gemmatimonadales</taxon>
        <taxon>Gemmatimonadaceae</taxon>
        <taxon>Pseudogemmatithrix</taxon>
    </lineage>
</organism>
<accession>A0AA49Q8Z2</accession>
<dbReference type="GO" id="GO:0008270">
    <property type="term" value="F:zinc ion binding"/>
    <property type="evidence" value="ECO:0007669"/>
    <property type="project" value="InterPro"/>
</dbReference>
<dbReference type="AlphaFoldDB" id="A0AA49Q8Z2"/>
<evidence type="ECO:0000256" key="1">
    <source>
        <dbReference type="ARBA" id="ARBA00000098"/>
    </source>
</evidence>
<keyword evidence="10" id="KW-0862">Zinc</keyword>
<evidence type="ECO:0000313" key="15">
    <source>
        <dbReference type="EMBL" id="WKW16286.1"/>
    </source>
</evidence>
<evidence type="ECO:0000256" key="10">
    <source>
        <dbReference type="ARBA" id="ARBA00022833"/>
    </source>
</evidence>
<comment type="catalytic activity">
    <reaction evidence="1">
        <text>Release of an N-terminal amino acid, Xaa-|-Yaa- from a peptide, amide or arylamide. Xaa is preferably Ala, but may be most amino acids including Pro (slow action). When a terminal hydrophobic residue is followed by a prolyl residue, the two may be released as an intact Xaa-Pro dipeptide.</text>
        <dbReference type="EC" id="3.4.11.2"/>
    </reaction>
</comment>
<evidence type="ECO:0000256" key="6">
    <source>
        <dbReference type="ARBA" id="ARBA00022438"/>
    </source>
</evidence>
<dbReference type="GO" id="GO:0006508">
    <property type="term" value="P:proteolysis"/>
    <property type="evidence" value="ECO:0007669"/>
    <property type="project" value="UniProtKB-KW"/>
</dbReference>
<gene>
    <name evidence="14" type="ORF">Strain138_002697</name>
    <name evidence="15" type="ORF">Strain318_002697</name>
</gene>
<dbReference type="Pfam" id="PF01433">
    <property type="entry name" value="Peptidase_M1"/>
    <property type="match status" value="1"/>
</dbReference>
<dbReference type="RefSeq" id="WP_367886236.1">
    <property type="nucleotide sequence ID" value="NZ_CP130612.1"/>
</dbReference>
<dbReference type="Gene3D" id="2.60.40.1730">
    <property type="entry name" value="tricorn interacting facor f3 domain"/>
    <property type="match status" value="1"/>
</dbReference>
<evidence type="ECO:0000313" key="14">
    <source>
        <dbReference type="EMBL" id="WKW13379.1"/>
    </source>
</evidence>
<dbReference type="GO" id="GO:0005615">
    <property type="term" value="C:extracellular space"/>
    <property type="evidence" value="ECO:0007669"/>
    <property type="project" value="TreeGrafter"/>
</dbReference>
<proteinExistence type="inferred from homology"/>
<dbReference type="InterPro" id="IPR027268">
    <property type="entry name" value="Peptidase_M4/M1_CTD_sf"/>
</dbReference>
<feature type="domain" description="Peptidase M1 membrane alanine aminopeptidase" evidence="12">
    <location>
        <begin position="248"/>
        <end position="457"/>
    </location>
</feature>
<evidence type="ECO:0000256" key="8">
    <source>
        <dbReference type="ARBA" id="ARBA00022723"/>
    </source>
</evidence>
<evidence type="ECO:0000256" key="4">
    <source>
        <dbReference type="ARBA" id="ARBA00012564"/>
    </source>
</evidence>
<dbReference type="PRINTS" id="PR00756">
    <property type="entry name" value="ALADIPTASE"/>
</dbReference>
<dbReference type="GO" id="GO:0043171">
    <property type="term" value="P:peptide catabolic process"/>
    <property type="evidence" value="ECO:0007669"/>
    <property type="project" value="TreeGrafter"/>
</dbReference>
<keyword evidence="7" id="KW-0645">Protease</keyword>
<dbReference type="GO" id="GO:0005737">
    <property type="term" value="C:cytoplasm"/>
    <property type="evidence" value="ECO:0007669"/>
    <property type="project" value="TreeGrafter"/>
</dbReference>
<comment type="similarity">
    <text evidence="3">Belongs to the peptidase M1 family.</text>
</comment>
<dbReference type="InterPro" id="IPR014782">
    <property type="entry name" value="Peptidase_M1_dom"/>
</dbReference>
<dbReference type="InterPro" id="IPR001930">
    <property type="entry name" value="Peptidase_M1"/>
</dbReference>
<dbReference type="SUPFAM" id="SSF63737">
    <property type="entry name" value="Leukotriene A4 hydrolase N-terminal domain"/>
    <property type="match status" value="1"/>
</dbReference>
<dbReference type="KEGG" id="pspc:Strain318_002697"/>
<evidence type="ECO:0000259" key="13">
    <source>
        <dbReference type="Pfam" id="PF17900"/>
    </source>
</evidence>
<evidence type="ECO:0000256" key="2">
    <source>
        <dbReference type="ARBA" id="ARBA00001947"/>
    </source>
</evidence>
<dbReference type="EMBL" id="CP130612">
    <property type="protein sequence ID" value="WKW13379.1"/>
    <property type="molecule type" value="Genomic_DNA"/>
</dbReference>
<feature type="domain" description="Aminopeptidase N-like N-terminal" evidence="13">
    <location>
        <begin position="138"/>
        <end position="207"/>
    </location>
</feature>
<keyword evidence="6 15" id="KW-0031">Aminopeptidase</keyword>
<evidence type="ECO:0000256" key="9">
    <source>
        <dbReference type="ARBA" id="ARBA00022801"/>
    </source>
</evidence>
<reference evidence="15" key="1">
    <citation type="submission" date="2023-07" db="EMBL/GenBank/DDBJ databases">
        <authorList>
            <person name="Haufschild T."/>
            <person name="Kallscheuer N."/>
            <person name="Hammer J."/>
            <person name="Kohn T."/>
            <person name="Kabuu M."/>
            <person name="Jogler M."/>
            <person name="Wohfarth N."/>
            <person name="Heuer A."/>
            <person name="Rohde M."/>
            <person name="van Teeseling M.C.F."/>
            <person name="Jogler C."/>
        </authorList>
    </citation>
    <scope>NUCLEOTIDE SEQUENCE</scope>
    <source>
        <strain evidence="14">Strain 138</strain>
        <strain evidence="15">Strain 318</strain>
    </source>
</reference>
<dbReference type="Pfam" id="PF17900">
    <property type="entry name" value="Peptidase_M1_N"/>
    <property type="match status" value="1"/>
</dbReference>
<dbReference type="EMBL" id="CP130613">
    <property type="protein sequence ID" value="WKW16286.1"/>
    <property type="molecule type" value="Genomic_DNA"/>
</dbReference>
<keyword evidence="11" id="KW-0482">Metalloprotease</keyword>
<dbReference type="InterPro" id="IPR045357">
    <property type="entry name" value="Aminopeptidase_N-like_N"/>
</dbReference>
<accession>A0AA49Q669</accession>
<evidence type="ECO:0000313" key="16">
    <source>
        <dbReference type="Proteomes" id="UP001229955"/>
    </source>
</evidence>
<dbReference type="EC" id="3.4.11.2" evidence="4"/>